<dbReference type="RefSeq" id="XP_002108760.1">
    <property type="nucleotide sequence ID" value="XM_002108724.1"/>
</dbReference>
<evidence type="ECO:0000259" key="8">
    <source>
        <dbReference type="PROSITE" id="PS50221"/>
    </source>
</evidence>
<feature type="signal peptide" evidence="7">
    <location>
        <begin position="1"/>
        <end position="21"/>
    </location>
</feature>
<evidence type="ECO:0000256" key="5">
    <source>
        <dbReference type="ARBA" id="ARBA00023157"/>
    </source>
</evidence>
<dbReference type="InterPro" id="IPR046338">
    <property type="entry name" value="GAIN_dom_sf"/>
</dbReference>
<dbReference type="GO" id="GO:0005886">
    <property type="term" value="C:plasma membrane"/>
    <property type="evidence" value="ECO:0000318"/>
    <property type="project" value="GO_Central"/>
</dbReference>
<feature type="transmembrane region" description="Helical" evidence="6">
    <location>
        <begin position="299"/>
        <end position="321"/>
    </location>
</feature>
<feature type="transmembrane region" description="Helical" evidence="6">
    <location>
        <begin position="464"/>
        <end position="482"/>
    </location>
</feature>
<keyword evidence="11" id="KW-1185">Reference proteome</keyword>
<evidence type="ECO:0000313" key="11">
    <source>
        <dbReference type="Proteomes" id="UP000009022"/>
    </source>
</evidence>
<evidence type="ECO:0008006" key="12">
    <source>
        <dbReference type="Google" id="ProtNLM"/>
    </source>
</evidence>
<dbReference type="PhylomeDB" id="B3RLN8"/>
<name>B3RLN8_TRIAD</name>
<accession>B3RLN8</accession>
<dbReference type="GO" id="GO:0004930">
    <property type="term" value="F:G protein-coupled receptor activity"/>
    <property type="evidence" value="ECO:0007669"/>
    <property type="project" value="InterPro"/>
</dbReference>
<gene>
    <name evidence="10" type="ORF">TRIADDRAFT_52069</name>
</gene>
<dbReference type="GeneID" id="6749235"/>
<keyword evidence="2 6" id="KW-0812">Transmembrane</keyword>
<evidence type="ECO:0000256" key="4">
    <source>
        <dbReference type="ARBA" id="ARBA00023136"/>
    </source>
</evidence>
<dbReference type="FunFam" id="1.20.1070.10:FF:000751">
    <property type="entry name" value="Adhesion G protein-coupled receptor L3"/>
    <property type="match status" value="1"/>
</dbReference>
<feature type="transmembrane region" description="Helical" evidence="6">
    <location>
        <begin position="376"/>
        <end position="397"/>
    </location>
</feature>
<dbReference type="InterPro" id="IPR000203">
    <property type="entry name" value="GPS"/>
</dbReference>
<evidence type="ECO:0000256" key="6">
    <source>
        <dbReference type="SAM" id="Phobius"/>
    </source>
</evidence>
<keyword evidence="5" id="KW-1015">Disulfide bond</keyword>
<feature type="transmembrane region" description="Helical" evidence="6">
    <location>
        <begin position="341"/>
        <end position="364"/>
    </location>
</feature>
<evidence type="ECO:0000256" key="3">
    <source>
        <dbReference type="ARBA" id="ARBA00022989"/>
    </source>
</evidence>
<dbReference type="CTD" id="6749235"/>
<sequence length="529" mass="58097">MAFENLIQTLCYLYLLKLIHSANSPPGVSTTMNLLGQLNIITAQMNNGSITNVKPGNLIRSNIIMDIAIKRIKNGTPSAQLPLIEDNFFQTTSNILAESNIQSWKRTAIKHLRQVIDNLNTFCFDLLDKSSETITTKTLNVGNKVKVTTYQFKTLGIILSQLVTSSTWRQNTVAKVVSATISGSPSNDLELPVTITFKLNNQLSASNQGSPICVYWNTSASVDNIWSPSGCNASEYNQSHVVCQCDHLTSFSVLLQPLPVINSVRSVRISSYIGSAISITWLVITLICYSILWKKTFRIGIIISHTSIAISLLLLNTMMVIGIDKELVRHSRVGCVIIGAILHYFVIYTFCWMLTESIIIYITLKKLTLKPIKVHWYFLANIGLVPFVVVGTTMAILGDSAYGDGATNANCWMNTDGNYSIFALAAPGVVIIMIIIIYMSLTLKSLLTLDSFLATKNEKNKVKASLRALAVLLPLLGIGWLGGPLAFSGATTDIAAIIFAVITASQGILVFILHVVLDPRVFMFLMLYA</sequence>
<dbReference type="KEGG" id="tad:TRIADDRAFT_52069"/>
<keyword evidence="7" id="KW-0732">Signal</keyword>
<dbReference type="PANTHER" id="PTHR12011:SF347">
    <property type="entry name" value="FI21270P1-RELATED"/>
    <property type="match status" value="1"/>
</dbReference>
<keyword evidence="3 6" id="KW-1133">Transmembrane helix</keyword>
<dbReference type="Pfam" id="PF01825">
    <property type="entry name" value="GPS"/>
    <property type="match status" value="1"/>
</dbReference>
<comment type="subcellular location">
    <subcellularLocation>
        <location evidence="1">Membrane</location>
        <topology evidence="1">Multi-pass membrane protein</topology>
    </subcellularLocation>
</comment>
<dbReference type="Gene3D" id="2.60.220.50">
    <property type="match status" value="1"/>
</dbReference>
<dbReference type="SMART" id="SM00303">
    <property type="entry name" value="GPS"/>
    <property type="match status" value="1"/>
</dbReference>
<dbReference type="Gene3D" id="1.20.1070.10">
    <property type="entry name" value="Rhodopsin 7-helix transmembrane proteins"/>
    <property type="match status" value="1"/>
</dbReference>
<feature type="domain" description="GAIN-B" evidence="8">
    <location>
        <begin position="87"/>
        <end position="261"/>
    </location>
</feature>
<dbReference type="InterPro" id="IPR057244">
    <property type="entry name" value="GAIN_B"/>
</dbReference>
<organism evidence="10 11">
    <name type="scientific">Trichoplax adhaerens</name>
    <name type="common">Trichoplax reptans</name>
    <dbReference type="NCBI Taxonomy" id="10228"/>
    <lineage>
        <taxon>Eukaryota</taxon>
        <taxon>Metazoa</taxon>
        <taxon>Placozoa</taxon>
        <taxon>Uniplacotomia</taxon>
        <taxon>Trichoplacea</taxon>
        <taxon>Trichoplacidae</taxon>
        <taxon>Trichoplax</taxon>
    </lineage>
</organism>
<dbReference type="InParanoid" id="B3RLN8"/>
<reference evidence="10 11" key="1">
    <citation type="journal article" date="2008" name="Nature">
        <title>The Trichoplax genome and the nature of placozoans.</title>
        <authorList>
            <person name="Srivastava M."/>
            <person name="Begovic E."/>
            <person name="Chapman J."/>
            <person name="Putnam N.H."/>
            <person name="Hellsten U."/>
            <person name="Kawashima T."/>
            <person name="Kuo A."/>
            <person name="Mitros T."/>
            <person name="Salamov A."/>
            <person name="Carpenter M.L."/>
            <person name="Signorovitch A.Y."/>
            <person name="Moreno M.A."/>
            <person name="Kamm K."/>
            <person name="Grimwood J."/>
            <person name="Schmutz J."/>
            <person name="Shapiro H."/>
            <person name="Grigoriev I.V."/>
            <person name="Buss L.W."/>
            <person name="Schierwater B."/>
            <person name="Dellaporta S.L."/>
            <person name="Rokhsar D.S."/>
        </authorList>
    </citation>
    <scope>NUCLEOTIDE SEQUENCE [LARGE SCALE GENOMIC DNA]</scope>
    <source>
        <strain evidence="10 11">Grell-BS-1999</strain>
    </source>
</reference>
<dbReference type="AlphaFoldDB" id="B3RLN8"/>
<evidence type="ECO:0000256" key="2">
    <source>
        <dbReference type="ARBA" id="ARBA00022692"/>
    </source>
</evidence>
<dbReference type="PROSITE" id="PS50261">
    <property type="entry name" value="G_PROTEIN_RECEP_F2_4"/>
    <property type="match status" value="1"/>
</dbReference>
<dbReference type="Pfam" id="PF00002">
    <property type="entry name" value="7tm_2"/>
    <property type="match status" value="1"/>
</dbReference>
<evidence type="ECO:0000256" key="7">
    <source>
        <dbReference type="SAM" id="SignalP"/>
    </source>
</evidence>
<feature type="chain" id="PRO_5002798195" description="G-protein coupled receptors family 2 profile 2 domain-containing protein" evidence="7">
    <location>
        <begin position="22"/>
        <end position="529"/>
    </location>
</feature>
<protein>
    <recommendedName>
        <fullName evidence="12">G-protein coupled receptors family 2 profile 2 domain-containing protein</fullName>
    </recommendedName>
</protein>
<dbReference type="PRINTS" id="PR00249">
    <property type="entry name" value="GPCRSECRETIN"/>
</dbReference>
<dbReference type="OMA" id="FNTAIFC"/>
<dbReference type="Proteomes" id="UP000009022">
    <property type="component" value="Unassembled WGS sequence"/>
</dbReference>
<keyword evidence="4 6" id="KW-0472">Membrane</keyword>
<evidence type="ECO:0000259" key="9">
    <source>
        <dbReference type="PROSITE" id="PS50261"/>
    </source>
</evidence>
<feature type="transmembrane region" description="Helical" evidence="6">
    <location>
        <begin position="272"/>
        <end position="292"/>
    </location>
</feature>
<dbReference type="GO" id="GO:0007166">
    <property type="term" value="P:cell surface receptor signaling pathway"/>
    <property type="evidence" value="ECO:0007669"/>
    <property type="project" value="InterPro"/>
</dbReference>
<evidence type="ECO:0000313" key="10">
    <source>
        <dbReference type="EMBL" id="EDV29558.1"/>
    </source>
</evidence>
<dbReference type="EMBL" id="DS985241">
    <property type="protein sequence ID" value="EDV29558.1"/>
    <property type="molecule type" value="Genomic_DNA"/>
</dbReference>
<feature type="transmembrane region" description="Helical" evidence="6">
    <location>
        <begin position="417"/>
        <end position="443"/>
    </location>
</feature>
<proteinExistence type="predicted"/>
<dbReference type="PANTHER" id="PTHR12011">
    <property type="entry name" value="ADHESION G-PROTEIN COUPLED RECEPTOR"/>
    <property type="match status" value="1"/>
</dbReference>
<evidence type="ECO:0000256" key="1">
    <source>
        <dbReference type="ARBA" id="ARBA00004141"/>
    </source>
</evidence>
<dbReference type="InterPro" id="IPR017981">
    <property type="entry name" value="GPCR_2-like_7TM"/>
</dbReference>
<feature type="domain" description="G-protein coupled receptors family 2 profile 2" evidence="9">
    <location>
        <begin position="267"/>
        <end position="518"/>
    </location>
</feature>
<dbReference type="OrthoDB" id="10037534at2759"/>
<dbReference type="PROSITE" id="PS50221">
    <property type="entry name" value="GAIN_B"/>
    <property type="match status" value="1"/>
</dbReference>
<dbReference type="eggNOG" id="KOG4193">
    <property type="taxonomic scope" value="Eukaryota"/>
</dbReference>
<dbReference type="InterPro" id="IPR000832">
    <property type="entry name" value="GPCR_2_secretin-like"/>
</dbReference>
<feature type="transmembrane region" description="Helical" evidence="6">
    <location>
        <begin position="494"/>
        <end position="517"/>
    </location>
</feature>
<dbReference type="HOGENOM" id="CLU_515216_0_0_1"/>